<dbReference type="Proteomes" id="UP000623842">
    <property type="component" value="Unassembled WGS sequence"/>
</dbReference>
<dbReference type="AlphaFoldDB" id="A0A919BA86"/>
<dbReference type="Pfam" id="PF12048">
    <property type="entry name" value="DUF3530"/>
    <property type="match status" value="1"/>
</dbReference>
<evidence type="ECO:0000256" key="3">
    <source>
        <dbReference type="SAM" id="SignalP"/>
    </source>
</evidence>
<evidence type="ECO:0008006" key="6">
    <source>
        <dbReference type="Google" id="ProtNLM"/>
    </source>
</evidence>
<keyword evidence="3" id="KW-0732">Signal</keyword>
<feature type="compositionally biased region" description="Low complexity" evidence="2">
    <location>
        <begin position="43"/>
        <end position="63"/>
    </location>
</feature>
<name>A0A919BA86_9GAMM</name>
<proteinExistence type="predicted"/>
<organism evidence="4 5">
    <name type="scientific">Thalassotalea marina</name>
    <dbReference type="NCBI Taxonomy" id="1673741"/>
    <lineage>
        <taxon>Bacteria</taxon>
        <taxon>Pseudomonadati</taxon>
        <taxon>Pseudomonadota</taxon>
        <taxon>Gammaproteobacteria</taxon>
        <taxon>Alteromonadales</taxon>
        <taxon>Colwelliaceae</taxon>
        <taxon>Thalassotalea</taxon>
    </lineage>
</organism>
<feature type="coiled-coil region" evidence="1">
    <location>
        <begin position="161"/>
        <end position="195"/>
    </location>
</feature>
<evidence type="ECO:0000256" key="1">
    <source>
        <dbReference type="SAM" id="Coils"/>
    </source>
</evidence>
<feature type="region of interest" description="Disordered" evidence="2">
    <location>
        <begin position="24"/>
        <end position="64"/>
    </location>
</feature>
<keyword evidence="1" id="KW-0175">Coiled coil</keyword>
<comment type="caution">
    <text evidence="4">The sequence shown here is derived from an EMBL/GenBank/DDBJ whole genome shotgun (WGS) entry which is preliminary data.</text>
</comment>
<reference evidence="4" key="2">
    <citation type="submission" date="2020-09" db="EMBL/GenBank/DDBJ databases">
        <authorList>
            <person name="Sun Q."/>
            <person name="Kim S."/>
        </authorList>
    </citation>
    <scope>NUCLEOTIDE SEQUENCE</scope>
    <source>
        <strain evidence="4">KCTC 42731</strain>
    </source>
</reference>
<feature type="chain" id="PRO_5037846794" description="DUF3530 family protein" evidence="3">
    <location>
        <begin position="20"/>
        <end position="316"/>
    </location>
</feature>
<protein>
    <recommendedName>
        <fullName evidence="6">DUF3530 family protein</fullName>
    </recommendedName>
</protein>
<dbReference type="InterPro" id="IPR022529">
    <property type="entry name" value="DUF3530"/>
</dbReference>
<sequence length="316" mass="35329">MIKYTFLFSLLLLTNVCLAQEQGQQEENKQQQESTQSTPANVDTNNSADTANKDTAATTSSTNVVIEHPIPQTTLYQSDLKHYLPSDVIEQVMVGPDNHTSIIKPHLSANQKGVMILLPEWQQSAMSPQAVNFLQETLPEQGWVTIAVQPLAKPPNYPSTAISVTEQVEQNKQTIENYQQNLKGLLTAVMEKAQNYPGIIVFVTQGHNAMFVGELLAAKEIPQPQALVLLSAQMSSTNAMEQSAEKLASLQLPVLDLYLRMDSPVAKQHAKIRQKHVYYLAKSQFRQKKLHNIYSGYYQGEPLIKEINGWLKSIGW</sequence>
<gene>
    <name evidence="4" type="ORF">GCM10017161_01890</name>
</gene>
<accession>A0A919BA86</accession>
<feature type="signal peptide" evidence="3">
    <location>
        <begin position="1"/>
        <end position="19"/>
    </location>
</feature>
<evidence type="ECO:0000313" key="4">
    <source>
        <dbReference type="EMBL" id="GHF78442.1"/>
    </source>
</evidence>
<evidence type="ECO:0000313" key="5">
    <source>
        <dbReference type="Proteomes" id="UP000623842"/>
    </source>
</evidence>
<feature type="compositionally biased region" description="Low complexity" evidence="2">
    <location>
        <begin position="24"/>
        <end position="36"/>
    </location>
</feature>
<evidence type="ECO:0000256" key="2">
    <source>
        <dbReference type="SAM" id="MobiDB-lite"/>
    </source>
</evidence>
<keyword evidence="5" id="KW-1185">Reference proteome</keyword>
<reference evidence="4" key="1">
    <citation type="journal article" date="2014" name="Int. J. Syst. Evol. Microbiol.">
        <title>Complete genome sequence of Corynebacterium casei LMG S-19264T (=DSM 44701T), isolated from a smear-ripened cheese.</title>
        <authorList>
            <consortium name="US DOE Joint Genome Institute (JGI-PGF)"/>
            <person name="Walter F."/>
            <person name="Albersmeier A."/>
            <person name="Kalinowski J."/>
            <person name="Ruckert C."/>
        </authorList>
    </citation>
    <scope>NUCLEOTIDE SEQUENCE</scope>
    <source>
        <strain evidence="4">KCTC 42731</strain>
    </source>
</reference>
<dbReference type="EMBL" id="BNCK01000001">
    <property type="protein sequence ID" value="GHF78442.1"/>
    <property type="molecule type" value="Genomic_DNA"/>
</dbReference>
<dbReference type="RefSeq" id="WP_189766849.1">
    <property type="nucleotide sequence ID" value="NZ_BNCK01000001.1"/>
</dbReference>